<evidence type="ECO:0000256" key="1">
    <source>
        <dbReference type="SAM" id="MobiDB-lite"/>
    </source>
</evidence>
<feature type="compositionally biased region" description="Basic and acidic residues" evidence="1">
    <location>
        <begin position="73"/>
        <end position="85"/>
    </location>
</feature>
<proteinExistence type="predicted"/>
<dbReference type="EMBL" id="QGNW01000238">
    <property type="protein sequence ID" value="RVW82581.1"/>
    <property type="molecule type" value="Genomic_DNA"/>
</dbReference>
<dbReference type="InterPro" id="IPR019557">
    <property type="entry name" value="AminoTfrase-like_pln_mobile"/>
</dbReference>
<reference evidence="3 4" key="1">
    <citation type="journal article" date="2018" name="PLoS Genet.">
        <title>Population sequencing reveals clonal diversity and ancestral inbreeding in the grapevine cultivar Chardonnay.</title>
        <authorList>
            <person name="Roach M.J."/>
            <person name="Johnson D.L."/>
            <person name="Bohlmann J."/>
            <person name="van Vuuren H.J."/>
            <person name="Jones S.J."/>
            <person name="Pretorius I.S."/>
            <person name="Schmidt S.A."/>
            <person name="Borneman A.R."/>
        </authorList>
    </citation>
    <scope>NUCLEOTIDE SEQUENCE [LARGE SCALE GENOMIC DNA]</scope>
    <source>
        <strain evidence="4">cv. Chardonnay</strain>
        <tissue evidence="3">Leaf</tissue>
    </source>
</reference>
<comment type="caution">
    <text evidence="3">The sequence shown here is derived from an EMBL/GenBank/DDBJ whole genome shotgun (WGS) entry which is preliminary data.</text>
</comment>
<dbReference type="PANTHER" id="PTHR46033">
    <property type="entry name" value="PROTEIN MAIN-LIKE 2"/>
    <property type="match status" value="1"/>
</dbReference>
<dbReference type="GO" id="GO:0010073">
    <property type="term" value="P:meristem maintenance"/>
    <property type="evidence" value="ECO:0007669"/>
    <property type="project" value="InterPro"/>
</dbReference>
<feature type="domain" description="Aminotransferase-like plant mobile" evidence="2">
    <location>
        <begin position="462"/>
        <end position="561"/>
    </location>
</feature>
<feature type="domain" description="Aminotransferase-like plant mobile" evidence="2">
    <location>
        <begin position="325"/>
        <end position="403"/>
    </location>
</feature>
<dbReference type="PANTHER" id="PTHR46033:SF8">
    <property type="entry name" value="PROTEIN MAINTENANCE OF MERISTEMS-LIKE"/>
    <property type="match status" value="1"/>
</dbReference>
<dbReference type="InterPro" id="IPR044824">
    <property type="entry name" value="MAIN-like"/>
</dbReference>
<accession>A0A438HDP9</accession>
<dbReference type="AlphaFoldDB" id="A0A438HDP9"/>
<dbReference type="Pfam" id="PF10536">
    <property type="entry name" value="PMD"/>
    <property type="match status" value="2"/>
</dbReference>
<sequence length="591" mass="67335">MDEIELYIEQVSVQPWERGQFLGNLTQLLLGQNDNVEEFEYDCGPSSAPVAMTYECRANENEEECESQEGDDQSERAEDVQHDGDGVEQGRYVSVDGECCDMSNNPDPDDPIEYSPIHYHSTPSLQFENVENIGTTSFVINKYNGPHKCVNPCLNRDHQQLDSNLIAAHIQGMIKAQFTLSVAAIQPSIERFKHCRPLFSIDGTHLYGKYKDTLMIAMDCDGNNQLFPLAFAITEDRHLGIMAAMSDVHLGWSEPYAYHRVLHNNGWKQSLLKNGHSHDGGRRYGIMSTNMSEVFNSVLKGAHSYPFMREWEMDPRLRPYIIQFGFYGVYRIGHITLDWGLITSLIERWRLETHTFHLPIGEMTITLQDVAVILGLRIHGLLIIGTCDIDWSLLCYELLGFSHPPVDLDDATLEQYARAFILGLIGSTLFTDKKVLAHLYRELCQASLDGATDIAGCVTLLQVLWEPYMGDLVAHLVAISLVDQEIWRTMSPLICFDIVKWHRLERVLRQFGLQQGIPPSCSIEQHLHSVDRRGRHKYDWEAFHAQYITLWASRAERIVTAPPMVGAMQFHDPIYGVVPTYYTTFDYTPSP</sequence>
<evidence type="ECO:0000313" key="4">
    <source>
        <dbReference type="Proteomes" id="UP000288805"/>
    </source>
</evidence>
<protein>
    <submittedName>
        <fullName evidence="3">Serine/threonine-protein phosphatase 7 long form-like</fullName>
    </submittedName>
</protein>
<dbReference type="Proteomes" id="UP000288805">
    <property type="component" value="Unassembled WGS sequence"/>
</dbReference>
<organism evidence="3 4">
    <name type="scientific">Vitis vinifera</name>
    <name type="common">Grape</name>
    <dbReference type="NCBI Taxonomy" id="29760"/>
    <lineage>
        <taxon>Eukaryota</taxon>
        <taxon>Viridiplantae</taxon>
        <taxon>Streptophyta</taxon>
        <taxon>Embryophyta</taxon>
        <taxon>Tracheophyta</taxon>
        <taxon>Spermatophyta</taxon>
        <taxon>Magnoliopsida</taxon>
        <taxon>eudicotyledons</taxon>
        <taxon>Gunneridae</taxon>
        <taxon>Pentapetalae</taxon>
        <taxon>rosids</taxon>
        <taxon>Vitales</taxon>
        <taxon>Vitaceae</taxon>
        <taxon>Viteae</taxon>
        <taxon>Vitis</taxon>
    </lineage>
</organism>
<name>A0A438HDP9_VITVI</name>
<feature type="compositionally biased region" description="Acidic residues" evidence="1">
    <location>
        <begin position="61"/>
        <end position="72"/>
    </location>
</feature>
<evidence type="ECO:0000259" key="2">
    <source>
        <dbReference type="Pfam" id="PF10536"/>
    </source>
</evidence>
<gene>
    <name evidence="3" type="primary">MAIL3_61</name>
    <name evidence="3" type="ORF">CK203_047118</name>
</gene>
<feature type="region of interest" description="Disordered" evidence="1">
    <location>
        <begin position="59"/>
        <end position="88"/>
    </location>
</feature>
<evidence type="ECO:0000313" key="3">
    <source>
        <dbReference type="EMBL" id="RVW82581.1"/>
    </source>
</evidence>